<feature type="compositionally biased region" description="Polar residues" evidence="1">
    <location>
        <begin position="33"/>
        <end position="57"/>
    </location>
</feature>
<name>A0ABD3PIQ4_9STRA</name>
<feature type="compositionally biased region" description="Basic and acidic residues" evidence="1">
    <location>
        <begin position="310"/>
        <end position="320"/>
    </location>
</feature>
<feature type="region of interest" description="Disordered" evidence="1">
    <location>
        <begin position="245"/>
        <end position="352"/>
    </location>
</feature>
<feature type="region of interest" description="Disordered" evidence="1">
    <location>
        <begin position="423"/>
        <end position="481"/>
    </location>
</feature>
<dbReference type="AlphaFoldDB" id="A0ABD3PIQ4"/>
<protein>
    <submittedName>
        <fullName evidence="2">Uncharacterized protein</fullName>
    </submittedName>
</protein>
<comment type="caution">
    <text evidence="2">The sequence shown here is derived from an EMBL/GenBank/DDBJ whole genome shotgun (WGS) entry which is preliminary data.</text>
</comment>
<evidence type="ECO:0000256" key="1">
    <source>
        <dbReference type="SAM" id="MobiDB-lite"/>
    </source>
</evidence>
<keyword evidence="3" id="KW-1185">Reference proteome</keyword>
<proteinExistence type="predicted"/>
<dbReference type="EMBL" id="JALLPJ020000590">
    <property type="protein sequence ID" value="KAL3787988.1"/>
    <property type="molecule type" value="Genomic_DNA"/>
</dbReference>
<feature type="region of interest" description="Disordered" evidence="1">
    <location>
        <begin position="1"/>
        <end position="57"/>
    </location>
</feature>
<feature type="compositionally biased region" description="Acidic residues" evidence="1">
    <location>
        <begin position="271"/>
        <end position="286"/>
    </location>
</feature>
<feature type="compositionally biased region" description="Acidic residues" evidence="1">
    <location>
        <begin position="245"/>
        <end position="255"/>
    </location>
</feature>
<gene>
    <name evidence="2" type="ORF">ACHAWO_012173</name>
</gene>
<feature type="compositionally biased region" description="Basic and acidic residues" evidence="1">
    <location>
        <begin position="423"/>
        <end position="457"/>
    </location>
</feature>
<dbReference type="Proteomes" id="UP001530400">
    <property type="component" value="Unassembled WGS sequence"/>
</dbReference>
<feature type="compositionally biased region" description="Basic residues" evidence="1">
    <location>
        <begin position="291"/>
        <end position="309"/>
    </location>
</feature>
<organism evidence="2 3">
    <name type="scientific">Cyclotella atomus</name>
    <dbReference type="NCBI Taxonomy" id="382360"/>
    <lineage>
        <taxon>Eukaryota</taxon>
        <taxon>Sar</taxon>
        <taxon>Stramenopiles</taxon>
        <taxon>Ochrophyta</taxon>
        <taxon>Bacillariophyta</taxon>
        <taxon>Coscinodiscophyceae</taxon>
        <taxon>Thalassiosirophycidae</taxon>
        <taxon>Stephanodiscales</taxon>
        <taxon>Stephanodiscaceae</taxon>
        <taxon>Cyclotella</taxon>
    </lineage>
</organism>
<reference evidence="2 3" key="1">
    <citation type="submission" date="2024-10" db="EMBL/GenBank/DDBJ databases">
        <title>Updated reference genomes for cyclostephanoid diatoms.</title>
        <authorList>
            <person name="Roberts W.R."/>
            <person name="Alverson A.J."/>
        </authorList>
    </citation>
    <scope>NUCLEOTIDE SEQUENCE [LARGE SCALE GENOMIC DNA]</scope>
    <source>
        <strain evidence="2 3">AJA010-31</strain>
    </source>
</reference>
<feature type="compositionally biased region" description="Basic and acidic residues" evidence="1">
    <location>
        <begin position="256"/>
        <end position="265"/>
    </location>
</feature>
<accession>A0ABD3PIQ4</accession>
<evidence type="ECO:0000313" key="2">
    <source>
        <dbReference type="EMBL" id="KAL3787988.1"/>
    </source>
</evidence>
<sequence length="481" mass="55146">MSSDSEDESTYVSDVTSKVPLDVGRGQEKKKTATGTNPKATGTNQGRSWTPTKQDQRQVQYLEEEERIPKDHKVVVREGWSNSLMDLGLVYVKDKRSDDGKRTYQGIHLTVFSSSKSRMEQTTIRLACKRADKPSNRLILGVPKLDDSTKAHKNELIKSCKQSHGKCKSRDEGIRRSFNKVLPNEMKHYELTIDGVGNLINSEWQGDKFKQDPCFLKVSKDVVGKRVSTATFRSSVEVACADGVEDVSDDDSDTEDEKRRLERKLNKMGYDDSDSDESESEEESTDDTSSKPRRKQKKKDKKNKKRSRSKDKDMKSPDNRKKSKSPLPNKNKNKKNSPKKRGDESVEFSVNFSQMSLDDQTVGTTKSELRRQRDYYGQAYEEKKAELDAAADYFKDYNNQVKQEVKHHRDRADMFEKAYQAEFERAEREQAERERAERERNRTRGRDASRSRSRDRVPDEDDSHVGSVDGTDLYGGLNGLD</sequence>
<evidence type="ECO:0000313" key="3">
    <source>
        <dbReference type="Proteomes" id="UP001530400"/>
    </source>
</evidence>